<gene>
    <name evidence="1" type="ORF">NBH00_12515</name>
</gene>
<dbReference type="EMBL" id="CP098502">
    <property type="protein sequence ID" value="UTI67000.1"/>
    <property type="molecule type" value="Genomic_DNA"/>
</dbReference>
<dbReference type="Proteomes" id="UP001056035">
    <property type="component" value="Chromosome"/>
</dbReference>
<sequence length="90" mass="10356">MSIRTRYRLRTPSTGREIFVEAEPGKTYRDRDTGEELEVVGKVLPLPPSDSNLPWAVENLRFCPWCDQMAQRDLNECPTCGRRMGPIHAH</sequence>
<reference evidence="1 2" key="1">
    <citation type="submission" date="2022-06" db="EMBL/GenBank/DDBJ databases">
        <title>Paraconexibacter antarcticus.</title>
        <authorList>
            <person name="Kim C.S."/>
        </authorList>
    </citation>
    <scope>NUCLEOTIDE SEQUENCE [LARGE SCALE GENOMIC DNA]</scope>
    <source>
        <strain evidence="1 2">02-257</strain>
    </source>
</reference>
<name>A0ABY5DZN9_9ACTN</name>
<accession>A0ABY5DZN9</accession>
<evidence type="ECO:0000313" key="2">
    <source>
        <dbReference type="Proteomes" id="UP001056035"/>
    </source>
</evidence>
<keyword evidence="2" id="KW-1185">Reference proteome</keyword>
<dbReference type="RefSeq" id="WP_254573652.1">
    <property type="nucleotide sequence ID" value="NZ_CP098502.1"/>
</dbReference>
<evidence type="ECO:0008006" key="3">
    <source>
        <dbReference type="Google" id="ProtNLM"/>
    </source>
</evidence>
<organism evidence="1 2">
    <name type="scientific">Paraconexibacter antarcticus</name>
    <dbReference type="NCBI Taxonomy" id="2949664"/>
    <lineage>
        <taxon>Bacteria</taxon>
        <taxon>Bacillati</taxon>
        <taxon>Actinomycetota</taxon>
        <taxon>Thermoleophilia</taxon>
        <taxon>Solirubrobacterales</taxon>
        <taxon>Paraconexibacteraceae</taxon>
        <taxon>Paraconexibacter</taxon>
    </lineage>
</organism>
<proteinExistence type="predicted"/>
<protein>
    <recommendedName>
        <fullName evidence="3">Zinc ribbon domain-containing protein</fullName>
    </recommendedName>
</protein>
<evidence type="ECO:0000313" key="1">
    <source>
        <dbReference type="EMBL" id="UTI67000.1"/>
    </source>
</evidence>